<evidence type="ECO:0000256" key="2">
    <source>
        <dbReference type="ARBA" id="ARBA00011044"/>
    </source>
</evidence>
<evidence type="ECO:0000256" key="5">
    <source>
        <dbReference type="ARBA" id="ARBA00022833"/>
    </source>
</evidence>
<evidence type="ECO:0000259" key="8">
    <source>
        <dbReference type="Pfam" id="PF01385"/>
    </source>
</evidence>
<evidence type="ECO:0000256" key="4">
    <source>
        <dbReference type="ARBA" id="ARBA00022723"/>
    </source>
</evidence>
<dbReference type="GO" id="GO:0003677">
    <property type="term" value="F:DNA binding"/>
    <property type="evidence" value="ECO:0007669"/>
    <property type="project" value="UniProtKB-KW"/>
</dbReference>
<evidence type="ECO:0000259" key="9">
    <source>
        <dbReference type="Pfam" id="PF07282"/>
    </source>
</evidence>
<evidence type="ECO:0000256" key="6">
    <source>
        <dbReference type="ARBA" id="ARBA00023125"/>
    </source>
</evidence>
<dbReference type="GO" id="GO:0032196">
    <property type="term" value="P:transposition"/>
    <property type="evidence" value="ECO:0007669"/>
    <property type="project" value="UniProtKB-KW"/>
</dbReference>
<feature type="domain" description="Probable transposase IS891/IS1136/IS1341" evidence="8">
    <location>
        <begin position="200"/>
        <end position="313"/>
    </location>
</feature>
<dbReference type="PANTHER" id="PTHR30405:SF25">
    <property type="entry name" value="RNA-GUIDED DNA ENDONUCLEASE INSQ-RELATED"/>
    <property type="match status" value="1"/>
</dbReference>
<keyword evidence="12" id="KW-1185">Reference proteome</keyword>
<keyword evidence="3" id="KW-0815">Transposition</keyword>
<dbReference type="InterPro" id="IPR010095">
    <property type="entry name" value="Cas12f1-like_TNB"/>
</dbReference>
<reference evidence="12" key="1">
    <citation type="submission" date="2016-10" db="EMBL/GenBank/DDBJ databases">
        <authorList>
            <person name="Varghese N."/>
            <person name="Submissions S."/>
        </authorList>
    </citation>
    <scope>NUCLEOTIDE SEQUENCE [LARGE SCALE GENOMIC DNA]</scope>
    <source>
        <strain evidence="12">CGMCC 4.578</strain>
    </source>
</reference>
<comment type="similarity">
    <text evidence="2">In the N-terminal section; belongs to the transposase 2 family.</text>
</comment>
<dbReference type="PANTHER" id="PTHR30405">
    <property type="entry name" value="TRANSPOSASE"/>
    <property type="match status" value="1"/>
</dbReference>
<evidence type="ECO:0000259" key="10">
    <source>
        <dbReference type="Pfam" id="PF12323"/>
    </source>
</evidence>
<accession>A0A1H9U344</accession>
<dbReference type="GO" id="GO:0006310">
    <property type="term" value="P:DNA recombination"/>
    <property type="evidence" value="ECO:0007669"/>
    <property type="project" value="UniProtKB-KW"/>
</dbReference>
<dbReference type="Proteomes" id="UP000199028">
    <property type="component" value="Unassembled WGS sequence"/>
</dbReference>
<feature type="domain" description="Transposase putative helix-turn-helix" evidence="10">
    <location>
        <begin position="35"/>
        <end position="75"/>
    </location>
</feature>
<protein>
    <submittedName>
        <fullName evidence="11">Putative transposase</fullName>
    </submittedName>
</protein>
<evidence type="ECO:0000313" key="12">
    <source>
        <dbReference type="Proteomes" id="UP000199028"/>
    </source>
</evidence>
<dbReference type="InterPro" id="IPR001959">
    <property type="entry name" value="Transposase"/>
</dbReference>
<gene>
    <name evidence="11" type="ORF">SAMN05216195_108277</name>
</gene>
<organism evidence="11 12">
    <name type="scientific">Lentzea flaviverrucosa</name>
    <dbReference type="NCBI Taxonomy" id="200379"/>
    <lineage>
        <taxon>Bacteria</taxon>
        <taxon>Bacillati</taxon>
        <taxon>Actinomycetota</taxon>
        <taxon>Actinomycetes</taxon>
        <taxon>Pseudonocardiales</taxon>
        <taxon>Pseudonocardiaceae</taxon>
        <taxon>Lentzea</taxon>
    </lineage>
</organism>
<dbReference type="Pfam" id="PF12323">
    <property type="entry name" value="HTH_OrfB_IS605"/>
    <property type="match status" value="1"/>
</dbReference>
<dbReference type="Pfam" id="PF07282">
    <property type="entry name" value="Cas12f1-like_TNB"/>
    <property type="match status" value="1"/>
</dbReference>
<evidence type="ECO:0000256" key="7">
    <source>
        <dbReference type="ARBA" id="ARBA00023172"/>
    </source>
</evidence>
<dbReference type="AlphaFoldDB" id="A0A1H9U344"/>
<keyword evidence="4" id="KW-0479">Metal-binding</keyword>
<evidence type="ECO:0000256" key="1">
    <source>
        <dbReference type="ARBA" id="ARBA00008761"/>
    </source>
</evidence>
<keyword evidence="6" id="KW-0238">DNA-binding</keyword>
<dbReference type="NCBIfam" id="NF040570">
    <property type="entry name" value="guided_TnpB"/>
    <property type="match status" value="1"/>
</dbReference>
<keyword evidence="7" id="KW-0233">DNA recombination</keyword>
<dbReference type="InterPro" id="IPR021027">
    <property type="entry name" value="Transposase_put_HTH"/>
</dbReference>
<comment type="similarity">
    <text evidence="1">In the C-terminal section; belongs to the transposase 35 family.</text>
</comment>
<evidence type="ECO:0000256" key="3">
    <source>
        <dbReference type="ARBA" id="ARBA00022578"/>
    </source>
</evidence>
<sequence>MRGGGARPRHSPITLTMRIAAPFGRRNTRYGRDVRTAYKCRAYPTPDQVELLNRTFGCVRLVWNKTLAGRSHRYRVKGVRTSYRETDAALTGWKRSEELGFLSEVSSVPLQQTLRHQHTAFRNFFAGRARYPRFKTRAGRQSAHYTRSAFRVRDGALTLARTTEPLRFVWSFDEASLVTLDPTMVVISREPDGRWYVTFAVDITATAPLDTTTGAIGVDLGLTHLLVTSDGERIANPRHLARKARNLARYQRRLARCRQGSRNRRKATLKVARAHRKVRNARRDFLHRTTTALVRSAQTIAIEDLNVAGMVRSRSLARAISDASWGELRRQLEYKCDRAGRALVVIDRWFPSSKTCSTCGWRLADLALSTRHWTCPGCRTRHDRDLNAAKNILAAGLAVVRDVPGDACGADVRRRGSSLPLSATKQEVRAARHSG</sequence>
<name>A0A1H9U344_9PSEU</name>
<feature type="domain" description="Cas12f1-like TNB" evidence="9">
    <location>
        <begin position="325"/>
        <end position="392"/>
    </location>
</feature>
<dbReference type="Pfam" id="PF01385">
    <property type="entry name" value="OrfB_IS605"/>
    <property type="match status" value="1"/>
</dbReference>
<proteinExistence type="inferred from homology"/>
<dbReference type="GO" id="GO:0046872">
    <property type="term" value="F:metal ion binding"/>
    <property type="evidence" value="ECO:0007669"/>
    <property type="project" value="UniProtKB-KW"/>
</dbReference>
<dbReference type="EMBL" id="FOFT01000008">
    <property type="protein sequence ID" value="SES03799.1"/>
    <property type="molecule type" value="Genomic_DNA"/>
</dbReference>
<dbReference type="NCBIfam" id="TIGR01766">
    <property type="entry name" value="IS200/IS605 family accessory protein TnpB-like domain"/>
    <property type="match status" value="1"/>
</dbReference>
<dbReference type="InterPro" id="IPR051399">
    <property type="entry name" value="RNA-guided_DNA_endo/Transpos"/>
</dbReference>
<evidence type="ECO:0000313" key="11">
    <source>
        <dbReference type="EMBL" id="SES03799.1"/>
    </source>
</evidence>
<keyword evidence="5" id="KW-0862">Zinc</keyword>